<protein>
    <recommendedName>
        <fullName evidence="3">P-type conjugative transfer protein TrbJ</fullName>
    </recommendedName>
</protein>
<proteinExistence type="predicted"/>
<name>E8X7X7_GRATM</name>
<dbReference type="EMBL" id="CP002485">
    <property type="protein sequence ID" value="ADW71561.1"/>
    <property type="molecule type" value="Genomic_DNA"/>
</dbReference>
<dbReference type="OrthoDB" id="116081at2"/>
<dbReference type="KEGG" id="acm:AciX9_4631"/>
<organism evidence="2">
    <name type="scientific">Granulicella tundricola (strain ATCC BAA-1859 / DSM 23138 / MP5ACTX9)</name>
    <dbReference type="NCBI Taxonomy" id="1198114"/>
    <lineage>
        <taxon>Bacteria</taxon>
        <taxon>Pseudomonadati</taxon>
        <taxon>Acidobacteriota</taxon>
        <taxon>Terriglobia</taxon>
        <taxon>Terriglobales</taxon>
        <taxon>Acidobacteriaceae</taxon>
        <taxon>Granulicella</taxon>
    </lineage>
</organism>
<reference evidence="2" key="1">
    <citation type="submission" date="2011-01" db="EMBL/GenBank/DDBJ databases">
        <title>Complete sequence of plasmid5 of Acidobacterium sp. MP5ACTX9.</title>
        <authorList>
            <consortium name="US DOE Joint Genome Institute"/>
            <person name="Lucas S."/>
            <person name="Copeland A."/>
            <person name="Lapidus A."/>
            <person name="Cheng J.-F."/>
            <person name="Goodwin L."/>
            <person name="Pitluck S."/>
            <person name="Teshima H."/>
            <person name="Detter J.C."/>
            <person name="Han C."/>
            <person name="Tapia R."/>
            <person name="Land M."/>
            <person name="Hauser L."/>
            <person name="Kyrpides N."/>
            <person name="Ivanova N."/>
            <person name="Ovchinnikova G."/>
            <person name="Pagani I."/>
            <person name="Rawat S.R."/>
            <person name="Mannisto M."/>
            <person name="Haggblom M.M."/>
            <person name="Woyke T."/>
        </authorList>
    </citation>
    <scope>NUCLEOTIDE SEQUENCE [LARGE SCALE GENOMIC DNA]</scope>
    <source>
        <strain evidence="2">MP5ACTX9</strain>
        <plasmid evidence="2">Plasmid pACIX905</plasmid>
    </source>
</reference>
<keyword evidence="2" id="KW-1185">Reference proteome</keyword>
<dbReference type="AlphaFoldDB" id="E8X7X7"/>
<keyword evidence="1" id="KW-0614">Plasmid</keyword>
<dbReference type="RefSeq" id="WP_013573280.1">
    <property type="nucleotide sequence ID" value="NC_015060.1"/>
</dbReference>
<geneLocation type="plasmid" evidence="1 2">
    <name>pACIX905</name>
</geneLocation>
<evidence type="ECO:0000313" key="1">
    <source>
        <dbReference type="EMBL" id="ADW71561.1"/>
    </source>
</evidence>
<dbReference type="Proteomes" id="UP000000343">
    <property type="component" value="Plasmid pACIX905"/>
</dbReference>
<evidence type="ECO:0008006" key="3">
    <source>
        <dbReference type="Google" id="ProtNLM"/>
    </source>
</evidence>
<evidence type="ECO:0000313" key="2">
    <source>
        <dbReference type="Proteomes" id="UP000000343"/>
    </source>
</evidence>
<accession>E8X7X7</accession>
<gene>
    <name evidence="1" type="ordered locus">AciX9_4631</name>
</gene>
<sequence length="277" mass="29822">MNPSYTAFKASLRKRRTRWIVGMALVLGTATPSFALFGLGDIVFDPTSYASLISQLSTLTNMYTTAKSQYNTTVASLKNFSIKTVWKTELNQLKNVNVANTFGETNGLTVALNSDSATTANSAWKNGNVSLSTDTITLLSGQSVGSSTQLSQLAMIEASDAASPDCLNAVGSYRAARAAGSTAEQNLQQQQLDGSDDTNSEVQQLNLLNAGQVQQMNDQQAQGSLHTCIATQLAIQNMQQRNAAARDLNTAAYIRQQNLTAPKHPENQGDTWNNYLP</sequence>
<dbReference type="HOGENOM" id="CLU_1061446_0_0_0"/>